<sequence>MLKVDCVFLIFFCQLSDQDGLSEMNGRKFSTFDRNSSPGINCAALNRGAWWFKDCNGSNLNGVNFNGEHFYPGNGIQWKGRGIFGVSDWRKYSYPSVRMMIRPAGGLKDTSTRQRFPARIREPNFKLERKHRITKTRKLGK</sequence>
<protein>
    <recommendedName>
        <fullName evidence="2">Fibrinogen C-terminal domain-containing protein</fullName>
    </recommendedName>
</protein>
<proteinExistence type="predicted"/>
<dbReference type="SUPFAM" id="SSF56496">
    <property type="entry name" value="Fibrinogen C-terminal domain-like"/>
    <property type="match status" value="1"/>
</dbReference>
<reference evidence="3 4" key="1">
    <citation type="journal article" date="2020" name="Cell">
        <title>Large-Scale Comparative Analyses of Tick Genomes Elucidate Their Genetic Diversity and Vector Capacities.</title>
        <authorList>
            <consortium name="Tick Genome and Microbiome Consortium (TIGMIC)"/>
            <person name="Jia N."/>
            <person name="Wang J."/>
            <person name="Shi W."/>
            <person name="Du L."/>
            <person name="Sun Y."/>
            <person name="Zhan W."/>
            <person name="Jiang J.F."/>
            <person name="Wang Q."/>
            <person name="Zhang B."/>
            <person name="Ji P."/>
            <person name="Bell-Sakyi L."/>
            <person name="Cui X.M."/>
            <person name="Yuan T.T."/>
            <person name="Jiang B.G."/>
            <person name="Yang W.F."/>
            <person name="Lam T.T."/>
            <person name="Chang Q.C."/>
            <person name="Ding S.J."/>
            <person name="Wang X.J."/>
            <person name="Zhu J.G."/>
            <person name="Ruan X.D."/>
            <person name="Zhao L."/>
            <person name="Wei J.T."/>
            <person name="Ye R.Z."/>
            <person name="Que T.C."/>
            <person name="Du C.H."/>
            <person name="Zhou Y.H."/>
            <person name="Cheng J.X."/>
            <person name="Dai P.F."/>
            <person name="Guo W.B."/>
            <person name="Han X.H."/>
            <person name="Huang E.J."/>
            <person name="Li L.F."/>
            <person name="Wei W."/>
            <person name="Gao Y.C."/>
            <person name="Liu J.Z."/>
            <person name="Shao H.Z."/>
            <person name="Wang X."/>
            <person name="Wang C.C."/>
            <person name="Yang T.C."/>
            <person name="Huo Q.B."/>
            <person name="Li W."/>
            <person name="Chen H.Y."/>
            <person name="Chen S.E."/>
            <person name="Zhou L.G."/>
            <person name="Ni X.B."/>
            <person name="Tian J.H."/>
            <person name="Sheng Y."/>
            <person name="Liu T."/>
            <person name="Pan Y.S."/>
            <person name="Xia L.Y."/>
            <person name="Li J."/>
            <person name="Zhao F."/>
            <person name="Cao W.C."/>
        </authorList>
    </citation>
    <scope>NUCLEOTIDE SEQUENCE [LARGE SCALE GENOMIC DNA]</scope>
    <source>
        <strain evidence="3">HaeL-2018</strain>
    </source>
</reference>
<name>A0A9J6GZM3_HAELO</name>
<dbReference type="EMBL" id="JABSTR010000010">
    <property type="protein sequence ID" value="KAH9380160.1"/>
    <property type="molecule type" value="Genomic_DNA"/>
</dbReference>
<dbReference type="GO" id="GO:0005615">
    <property type="term" value="C:extracellular space"/>
    <property type="evidence" value="ECO:0007669"/>
    <property type="project" value="TreeGrafter"/>
</dbReference>
<organism evidence="3 4">
    <name type="scientific">Haemaphysalis longicornis</name>
    <name type="common">Bush tick</name>
    <dbReference type="NCBI Taxonomy" id="44386"/>
    <lineage>
        <taxon>Eukaryota</taxon>
        <taxon>Metazoa</taxon>
        <taxon>Ecdysozoa</taxon>
        <taxon>Arthropoda</taxon>
        <taxon>Chelicerata</taxon>
        <taxon>Arachnida</taxon>
        <taxon>Acari</taxon>
        <taxon>Parasitiformes</taxon>
        <taxon>Ixodida</taxon>
        <taxon>Ixodoidea</taxon>
        <taxon>Ixodidae</taxon>
        <taxon>Haemaphysalinae</taxon>
        <taxon>Haemaphysalis</taxon>
    </lineage>
</organism>
<dbReference type="InterPro" id="IPR002181">
    <property type="entry name" value="Fibrinogen_a/b/g_C_dom"/>
</dbReference>
<comment type="caution">
    <text evidence="3">The sequence shown here is derived from an EMBL/GenBank/DDBJ whole genome shotgun (WGS) entry which is preliminary data.</text>
</comment>
<dbReference type="PROSITE" id="PS00514">
    <property type="entry name" value="FIBRINOGEN_C_1"/>
    <property type="match status" value="1"/>
</dbReference>
<dbReference type="OrthoDB" id="6145874at2759"/>
<dbReference type="PANTHER" id="PTHR19143:SF327">
    <property type="entry name" value="FI21813P1-RELATED"/>
    <property type="match status" value="1"/>
</dbReference>
<dbReference type="PROSITE" id="PS51406">
    <property type="entry name" value="FIBRINOGEN_C_2"/>
    <property type="match status" value="1"/>
</dbReference>
<dbReference type="Gene3D" id="3.90.215.10">
    <property type="entry name" value="Gamma Fibrinogen, chain A, domain 1"/>
    <property type="match status" value="1"/>
</dbReference>
<dbReference type="InterPro" id="IPR014716">
    <property type="entry name" value="Fibrinogen_a/b/g_C_1"/>
</dbReference>
<keyword evidence="1" id="KW-1015">Disulfide bond</keyword>
<evidence type="ECO:0000259" key="2">
    <source>
        <dbReference type="PROSITE" id="PS51406"/>
    </source>
</evidence>
<feature type="domain" description="Fibrinogen C-terminal" evidence="2">
    <location>
        <begin position="1"/>
        <end position="105"/>
    </location>
</feature>
<dbReference type="InterPro" id="IPR036056">
    <property type="entry name" value="Fibrinogen-like_C"/>
</dbReference>
<gene>
    <name evidence="3" type="ORF">HPB48_002390</name>
</gene>
<dbReference type="InterPro" id="IPR050373">
    <property type="entry name" value="Fibrinogen_C-term_domain"/>
</dbReference>
<evidence type="ECO:0000313" key="4">
    <source>
        <dbReference type="Proteomes" id="UP000821853"/>
    </source>
</evidence>
<evidence type="ECO:0000256" key="1">
    <source>
        <dbReference type="ARBA" id="ARBA00023157"/>
    </source>
</evidence>
<dbReference type="AlphaFoldDB" id="A0A9J6GZM3"/>
<dbReference type="VEuPathDB" id="VectorBase:HLOH_042905"/>
<accession>A0A9J6GZM3</accession>
<dbReference type="Pfam" id="PF00147">
    <property type="entry name" value="Fibrinogen_C"/>
    <property type="match status" value="1"/>
</dbReference>
<dbReference type="PANTHER" id="PTHR19143">
    <property type="entry name" value="FIBRINOGEN/TENASCIN/ANGIOPOEITIN"/>
    <property type="match status" value="1"/>
</dbReference>
<dbReference type="Proteomes" id="UP000821853">
    <property type="component" value="Chromosome 8"/>
</dbReference>
<keyword evidence="4" id="KW-1185">Reference proteome</keyword>
<evidence type="ECO:0000313" key="3">
    <source>
        <dbReference type="EMBL" id="KAH9380160.1"/>
    </source>
</evidence>
<dbReference type="InterPro" id="IPR020837">
    <property type="entry name" value="Fibrinogen_CS"/>
</dbReference>